<keyword evidence="12" id="KW-1185">Reference proteome</keyword>
<proteinExistence type="inferred from homology"/>
<dbReference type="Proteomes" id="UP000267096">
    <property type="component" value="Unassembled WGS sequence"/>
</dbReference>
<dbReference type="PANTHER" id="PTHR23292:SF6">
    <property type="entry name" value="FI16602P1-RELATED"/>
    <property type="match status" value="1"/>
</dbReference>
<reference evidence="13" key="1">
    <citation type="submission" date="2017-02" db="UniProtKB">
        <authorList>
            <consortium name="WormBaseParasite"/>
        </authorList>
    </citation>
    <scope>IDENTIFICATION</scope>
</reference>
<evidence type="ECO:0000256" key="4">
    <source>
        <dbReference type="ARBA" id="ARBA00005975"/>
    </source>
</evidence>
<evidence type="ECO:0000256" key="5">
    <source>
        <dbReference type="ARBA" id="ARBA00022723"/>
    </source>
</evidence>
<evidence type="ECO:0000256" key="2">
    <source>
        <dbReference type="ARBA" id="ARBA00004481"/>
    </source>
</evidence>
<comment type="similarity">
    <text evidence="4">Belongs to the CDIP1/LITAF family.</text>
</comment>
<comment type="subcellular location">
    <subcellularLocation>
        <location evidence="2">Endosome membrane</location>
        <topology evidence="2">Peripheral membrane protein</topology>
    </subcellularLocation>
    <subcellularLocation>
        <location evidence="1">Late endosome membrane</location>
    </subcellularLocation>
    <subcellularLocation>
        <location evidence="3">Lysosome membrane</location>
        <topology evidence="3">Peripheral membrane protein</topology>
        <orientation evidence="3">Cytoplasmic side</orientation>
    </subcellularLocation>
</comment>
<dbReference type="GO" id="GO:0008270">
    <property type="term" value="F:zinc ion binding"/>
    <property type="evidence" value="ECO:0007669"/>
    <property type="project" value="TreeGrafter"/>
</dbReference>
<dbReference type="InterPro" id="IPR006629">
    <property type="entry name" value="LITAF"/>
</dbReference>
<protein>
    <submittedName>
        <fullName evidence="13">LITAF domain-containing protein</fullName>
    </submittedName>
</protein>
<dbReference type="WBParaSite" id="ASIM_0001730401-mRNA-1">
    <property type="protein sequence ID" value="ASIM_0001730401-mRNA-1"/>
    <property type="gene ID" value="ASIM_0001730401"/>
</dbReference>
<evidence type="ECO:0000259" key="10">
    <source>
        <dbReference type="PROSITE" id="PS51837"/>
    </source>
</evidence>
<reference evidence="11 12" key="2">
    <citation type="submission" date="2018-11" db="EMBL/GenBank/DDBJ databases">
        <authorList>
            <consortium name="Pathogen Informatics"/>
        </authorList>
    </citation>
    <scope>NUCLEOTIDE SEQUENCE [LARGE SCALE GENOMIC DNA]</scope>
</reference>
<dbReference type="InterPro" id="IPR037519">
    <property type="entry name" value="LITAF_fam"/>
</dbReference>
<evidence type="ECO:0000256" key="1">
    <source>
        <dbReference type="ARBA" id="ARBA00004414"/>
    </source>
</evidence>
<keyword evidence="5" id="KW-0479">Metal-binding</keyword>
<evidence type="ECO:0000313" key="13">
    <source>
        <dbReference type="WBParaSite" id="ASIM_0001730401-mRNA-1"/>
    </source>
</evidence>
<evidence type="ECO:0000256" key="7">
    <source>
        <dbReference type="ARBA" id="ARBA00023136"/>
    </source>
</evidence>
<sequence length="139" mass="15096">MEPAKVCINNGITDNATSTPNEAPPPSYNEIIGQSPPADDCRTSTSIPPHLTVIHATTPLYGPNPVEMDCPYCQAHVVTSITRVAGALPWIVMGVCFLLGFFLVVPWCICCIPFYIDGCLDVVHSCPQCRKTLGRHNKI</sequence>
<dbReference type="PANTHER" id="PTHR23292">
    <property type="entry name" value="LIPOPOLYSACCHARIDE-INDUCED TUMOR NECROSIS FACTOR-ALPHA FACTOR"/>
    <property type="match status" value="1"/>
</dbReference>
<dbReference type="PROSITE" id="PS51837">
    <property type="entry name" value="LITAF"/>
    <property type="match status" value="1"/>
</dbReference>
<organism evidence="13">
    <name type="scientific">Anisakis simplex</name>
    <name type="common">Herring worm</name>
    <dbReference type="NCBI Taxonomy" id="6269"/>
    <lineage>
        <taxon>Eukaryota</taxon>
        <taxon>Metazoa</taxon>
        <taxon>Ecdysozoa</taxon>
        <taxon>Nematoda</taxon>
        <taxon>Chromadorea</taxon>
        <taxon>Rhabditida</taxon>
        <taxon>Spirurina</taxon>
        <taxon>Ascaridomorpha</taxon>
        <taxon>Ascaridoidea</taxon>
        <taxon>Anisakidae</taxon>
        <taxon>Anisakis</taxon>
        <taxon>Anisakis simplex complex</taxon>
    </lineage>
</organism>
<feature type="domain" description="LITAF" evidence="10">
    <location>
        <begin position="48"/>
        <end position="138"/>
    </location>
</feature>
<evidence type="ECO:0000313" key="11">
    <source>
        <dbReference type="EMBL" id="VDK58514.1"/>
    </source>
</evidence>
<dbReference type="AlphaFoldDB" id="A0A0M3K8L3"/>
<name>A0A0M3K8L3_ANISI</name>
<keyword evidence="7 9" id="KW-0472">Membrane</keyword>
<dbReference type="EMBL" id="UYRR01033342">
    <property type="protein sequence ID" value="VDK58514.1"/>
    <property type="molecule type" value="Genomic_DNA"/>
</dbReference>
<feature type="transmembrane region" description="Helical" evidence="9">
    <location>
        <begin position="90"/>
        <end position="116"/>
    </location>
</feature>
<feature type="compositionally biased region" description="Polar residues" evidence="8">
    <location>
        <begin position="10"/>
        <end position="21"/>
    </location>
</feature>
<evidence type="ECO:0000256" key="6">
    <source>
        <dbReference type="ARBA" id="ARBA00022833"/>
    </source>
</evidence>
<keyword evidence="9" id="KW-0812">Transmembrane</keyword>
<evidence type="ECO:0000256" key="3">
    <source>
        <dbReference type="ARBA" id="ARBA00004630"/>
    </source>
</evidence>
<feature type="region of interest" description="Disordered" evidence="8">
    <location>
        <begin position="1"/>
        <end position="29"/>
    </location>
</feature>
<dbReference type="OrthoDB" id="4713066at2759"/>
<evidence type="ECO:0000256" key="8">
    <source>
        <dbReference type="SAM" id="MobiDB-lite"/>
    </source>
</evidence>
<dbReference type="GO" id="GO:0031902">
    <property type="term" value="C:late endosome membrane"/>
    <property type="evidence" value="ECO:0007669"/>
    <property type="project" value="UniProtKB-SubCell"/>
</dbReference>
<dbReference type="GO" id="GO:0005765">
    <property type="term" value="C:lysosomal membrane"/>
    <property type="evidence" value="ECO:0007669"/>
    <property type="project" value="UniProtKB-SubCell"/>
</dbReference>
<accession>A0A0M3K8L3</accession>
<keyword evidence="6" id="KW-0862">Zinc</keyword>
<evidence type="ECO:0000313" key="12">
    <source>
        <dbReference type="Proteomes" id="UP000267096"/>
    </source>
</evidence>
<keyword evidence="9" id="KW-1133">Transmembrane helix</keyword>
<gene>
    <name evidence="11" type="ORF">ASIM_LOCUS16711</name>
</gene>
<dbReference type="SMART" id="SM00714">
    <property type="entry name" value="LITAF"/>
    <property type="match status" value="1"/>
</dbReference>
<evidence type="ECO:0000256" key="9">
    <source>
        <dbReference type="SAM" id="Phobius"/>
    </source>
</evidence>
<dbReference type="Pfam" id="PF10601">
    <property type="entry name" value="zf-LITAF-like"/>
    <property type="match status" value="1"/>
</dbReference>